<feature type="transmembrane region" description="Helical" evidence="1">
    <location>
        <begin position="262"/>
        <end position="280"/>
    </location>
</feature>
<organism evidence="2 3">
    <name type="scientific">Algibacter lectus</name>
    <dbReference type="NCBI Taxonomy" id="221126"/>
    <lineage>
        <taxon>Bacteria</taxon>
        <taxon>Pseudomonadati</taxon>
        <taxon>Bacteroidota</taxon>
        <taxon>Flavobacteriia</taxon>
        <taxon>Flavobacteriales</taxon>
        <taxon>Flavobacteriaceae</taxon>
        <taxon>Algibacter</taxon>
    </lineage>
</organism>
<feature type="transmembrane region" description="Helical" evidence="1">
    <location>
        <begin position="58"/>
        <end position="78"/>
    </location>
</feature>
<feature type="transmembrane region" description="Helical" evidence="1">
    <location>
        <begin position="144"/>
        <end position="161"/>
    </location>
</feature>
<keyword evidence="1" id="KW-0812">Transmembrane</keyword>
<proteinExistence type="predicted"/>
<dbReference type="EMBL" id="BBNQ01000002">
    <property type="protein sequence ID" value="GAL61212.1"/>
    <property type="molecule type" value="Genomic_DNA"/>
</dbReference>
<protein>
    <submittedName>
        <fullName evidence="2">Uncharacterized protein</fullName>
    </submittedName>
</protein>
<dbReference type="AlphaFoldDB" id="A0A090W0Z8"/>
<dbReference type="Proteomes" id="UP000029644">
    <property type="component" value="Unassembled WGS sequence"/>
</dbReference>
<reference evidence="2 3" key="1">
    <citation type="journal article" date="2014" name="Genome Announc.">
        <title>Draft Genome Sequences of Marine Flavobacterium Algibacter lectus Strains SS8 and NR4.</title>
        <authorList>
            <person name="Takatani N."/>
            <person name="Nakanishi M."/>
            <person name="Meirelles P."/>
            <person name="Mino S."/>
            <person name="Suda W."/>
            <person name="Oshima K."/>
            <person name="Hattori M."/>
            <person name="Ohkuma M."/>
            <person name="Hosokawa M."/>
            <person name="Miyashita K."/>
            <person name="Thompson F.L."/>
            <person name="Niwa A."/>
            <person name="Sawabe T."/>
            <person name="Sawabe T."/>
        </authorList>
    </citation>
    <scope>NUCLEOTIDE SEQUENCE [LARGE SCALE GENOMIC DNA]</scope>
    <source>
        <strain evidence="2 3">JCM 19300</strain>
    </source>
</reference>
<keyword evidence="1" id="KW-1133">Transmembrane helix</keyword>
<feature type="transmembrane region" description="Helical" evidence="1">
    <location>
        <begin position="31"/>
        <end position="51"/>
    </location>
</feature>
<feature type="transmembrane region" description="Helical" evidence="1">
    <location>
        <begin position="116"/>
        <end position="138"/>
    </location>
</feature>
<accession>A0A090W0Z8</accession>
<keyword evidence="1" id="KW-0472">Membrane</keyword>
<name>A0A090W0Z8_9FLAO</name>
<feature type="transmembrane region" description="Helical" evidence="1">
    <location>
        <begin position="90"/>
        <end position="109"/>
    </location>
</feature>
<evidence type="ECO:0000256" key="1">
    <source>
        <dbReference type="SAM" id="Phobius"/>
    </source>
</evidence>
<gene>
    <name evidence="2" type="ORF">JCM19300_4158</name>
</gene>
<comment type="caution">
    <text evidence="2">The sequence shown here is derived from an EMBL/GenBank/DDBJ whole genome shotgun (WGS) entry which is preliminary data.</text>
</comment>
<sequence length="300" mass="33605">MKLKFKSCYQANGYFSITSLQQINNSKMIELLFIIKLLVAIAFVIGLSILAENVSPKVAGILSGYPTGSAITLFFFGLEVSPDFAAKSAVYNMMGLTAALTFVYVYYIASRYFKRFNILLSSLSAITAYFAVVSLLHLIEINKYIAILIPITFSFLFIRLFKSIENINIKTKAKLNYKILFVRAFFAALIILVITSVPKFVGPTWAGLFSAFPTTLFPLMLIIHFTYSKEHVHTVIKNVPIGMFSLIIYSLVISIVYPLHGIYVGTLISFGAATVYLLVYKKIRSVLDKRELKKTAIEGE</sequence>
<feature type="transmembrane region" description="Helical" evidence="1">
    <location>
        <begin position="239"/>
        <end position="256"/>
    </location>
</feature>
<feature type="transmembrane region" description="Helical" evidence="1">
    <location>
        <begin position="181"/>
        <end position="201"/>
    </location>
</feature>
<feature type="transmembrane region" description="Helical" evidence="1">
    <location>
        <begin position="207"/>
        <end position="227"/>
    </location>
</feature>
<evidence type="ECO:0000313" key="3">
    <source>
        <dbReference type="Proteomes" id="UP000029644"/>
    </source>
</evidence>
<evidence type="ECO:0000313" key="2">
    <source>
        <dbReference type="EMBL" id="GAL61212.1"/>
    </source>
</evidence>